<sequence length="589" mass="65439">MRYQLLSAGRALATLTRANTRSRRIFELIAAGRVQRASAALANAFKCGYGLLGTLNLLSGAAAGLNKIKSFTEIEYQKAFVLLKYGGAQAYDFASRAYALPSLRAVQRHSPTAVLEVSPGMPTIDELFRNLSTALSGSFQRFAHLSHGFALMIDEIAIERRLRWDPSTNFILGPCREHGGMCSLEFCSVDEAKALFRAIEAEKVHVASEATVLAIGAFSSDPIIYEARPFGISGTCKREKVEGQEQLIRTALEACKRLENELGPCYCIASDGDGVRRSAMAAITMCEDLPASSPLYPLLGPLPLFNRWTGPNALTCDIDMKHVAKRLRNTLLRVSGTKVNGVTITPLVLRAHLIDGGMHAETADALLNPNDHQDVVLMYRLLAAIARLPETSTNNTPISQDVRRVLWLLGQIYYYLLSAYTEVRLSVREQLEYLSAVAHMVMELYRSDRQAFIPSQLYIDIMIMVKNVFFCFAKTKVHDSKARFLLMLRGSDRLEKNFGLTRTSVGSDRNADVYQLSTRMLAMVQIALILAEHPEWHRGPRRLRLPPNILSEADLDSRVDHINPAAWVGDLTVTSVIPLTCWNHGRELA</sequence>
<name>A0A165AWI1_EXIGL</name>
<keyword evidence="2" id="KW-1185">Reference proteome</keyword>
<protein>
    <submittedName>
        <fullName evidence="1">Uncharacterized protein</fullName>
    </submittedName>
</protein>
<reference evidence="1 2" key="1">
    <citation type="journal article" date="2016" name="Mol. Biol. Evol.">
        <title>Comparative Genomics of Early-Diverging Mushroom-Forming Fungi Provides Insights into the Origins of Lignocellulose Decay Capabilities.</title>
        <authorList>
            <person name="Nagy L.G."/>
            <person name="Riley R."/>
            <person name="Tritt A."/>
            <person name="Adam C."/>
            <person name="Daum C."/>
            <person name="Floudas D."/>
            <person name="Sun H."/>
            <person name="Yadav J.S."/>
            <person name="Pangilinan J."/>
            <person name="Larsson K.H."/>
            <person name="Matsuura K."/>
            <person name="Barry K."/>
            <person name="Labutti K."/>
            <person name="Kuo R."/>
            <person name="Ohm R.A."/>
            <person name="Bhattacharya S.S."/>
            <person name="Shirouzu T."/>
            <person name="Yoshinaga Y."/>
            <person name="Martin F.M."/>
            <person name="Grigoriev I.V."/>
            <person name="Hibbett D.S."/>
        </authorList>
    </citation>
    <scope>NUCLEOTIDE SEQUENCE [LARGE SCALE GENOMIC DNA]</scope>
    <source>
        <strain evidence="1 2">HHB12029</strain>
    </source>
</reference>
<dbReference type="OrthoDB" id="2691851at2759"/>
<dbReference type="EMBL" id="KV426612">
    <property type="protein sequence ID" value="KZV79477.1"/>
    <property type="molecule type" value="Genomic_DNA"/>
</dbReference>
<proteinExistence type="predicted"/>
<gene>
    <name evidence="1" type="ORF">EXIGLDRAFT_661031</name>
</gene>
<organism evidence="1 2">
    <name type="scientific">Exidia glandulosa HHB12029</name>
    <dbReference type="NCBI Taxonomy" id="1314781"/>
    <lineage>
        <taxon>Eukaryota</taxon>
        <taxon>Fungi</taxon>
        <taxon>Dikarya</taxon>
        <taxon>Basidiomycota</taxon>
        <taxon>Agaricomycotina</taxon>
        <taxon>Agaricomycetes</taxon>
        <taxon>Auriculariales</taxon>
        <taxon>Exidiaceae</taxon>
        <taxon>Exidia</taxon>
    </lineage>
</organism>
<evidence type="ECO:0000313" key="2">
    <source>
        <dbReference type="Proteomes" id="UP000077266"/>
    </source>
</evidence>
<evidence type="ECO:0000313" key="1">
    <source>
        <dbReference type="EMBL" id="KZV79477.1"/>
    </source>
</evidence>
<dbReference type="AlphaFoldDB" id="A0A165AWI1"/>
<dbReference type="InParanoid" id="A0A165AWI1"/>
<accession>A0A165AWI1</accession>
<dbReference type="Proteomes" id="UP000077266">
    <property type="component" value="Unassembled WGS sequence"/>
</dbReference>
<feature type="non-terminal residue" evidence="1">
    <location>
        <position position="589"/>
    </location>
</feature>